<dbReference type="PIRSF" id="PIRSF028977">
    <property type="entry name" value="Nucleolar_complex_p3"/>
    <property type="match status" value="1"/>
</dbReference>
<evidence type="ECO:0000313" key="10">
    <source>
        <dbReference type="Proteomes" id="UP001142393"/>
    </source>
</evidence>
<dbReference type="PANTHER" id="PTHR14428:SF5">
    <property type="entry name" value="NUCLEOLAR COMPLEX PROTEIN 3 HOMOLOG"/>
    <property type="match status" value="1"/>
</dbReference>
<dbReference type="InterPro" id="IPR011501">
    <property type="entry name" value="Noc3_N"/>
</dbReference>
<feature type="compositionally biased region" description="Low complexity" evidence="6">
    <location>
        <begin position="24"/>
        <end position="33"/>
    </location>
</feature>
<keyword evidence="3" id="KW-0175">Coiled coil</keyword>
<dbReference type="GO" id="GO:0005730">
    <property type="term" value="C:nucleolus"/>
    <property type="evidence" value="ECO:0007669"/>
    <property type="project" value="UniProtKB-SubCell"/>
</dbReference>
<keyword evidence="5" id="KW-0690">Ribosome biogenesis</keyword>
<evidence type="ECO:0000256" key="1">
    <source>
        <dbReference type="ARBA" id="ARBA00004604"/>
    </source>
</evidence>
<evidence type="ECO:0000313" key="9">
    <source>
        <dbReference type="EMBL" id="KAJ3744638.1"/>
    </source>
</evidence>
<feature type="compositionally biased region" description="Acidic residues" evidence="6">
    <location>
        <begin position="110"/>
        <end position="140"/>
    </location>
</feature>
<feature type="region of interest" description="Disordered" evidence="6">
    <location>
        <begin position="196"/>
        <end position="229"/>
    </location>
</feature>
<comment type="caution">
    <text evidence="9">The sequence shown here is derived from an EMBL/GenBank/DDBJ whole genome shotgun (WGS) entry which is preliminary data.</text>
</comment>
<organism evidence="9 10">
    <name type="scientific">Lentinula detonsa</name>
    <dbReference type="NCBI Taxonomy" id="2804962"/>
    <lineage>
        <taxon>Eukaryota</taxon>
        <taxon>Fungi</taxon>
        <taxon>Dikarya</taxon>
        <taxon>Basidiomycota</taxon>
        <taxon>Agaricomycotina</taxon>
        <taxon>Agaricomycetes</taxon>
        <taxon>Agaricomycetidae</taxon>
        <taxon>Agaricales</taxon>
        <taxon>Marasmiineae</taxon>
        <taxon>Omphalotaceae</taxon>
        <taxon>Lentinula</taxon>
    </lineage>
</organism>
<dbReference type="Pfam" id="PF07540">
    <property type="entry name" value="NOC3p"/>
    <property type="match status" value="1"/>
</dbReference>
<proteinExistence type="inferred from homology"/>
<evidence type="ECO:0000256" key="6">
    <source>
        <dbReference type="SAM" id="MobiDB-lite"/>
    </source>
</evidence>
<accession>A0A9W8P0M0</accession>
<evidence type="ECO:0000256" key="5">
    <source>
        <dbReference type="PIRNR" id="PIRNR028977"/>
    </source>
</evidence>
<feature type="domain" description="Nucleolar complex-associated protein 3 N-terminal" evidence="8">
    <location>
        <begin position="257"/>
        <end position="359"/>
    </location>
</feature>
<gene>
    <name evidence="9" type="ORF">DFH05DRAFT_1490195</name>
</gene>
<evidence type="ECO:0000259" key="8">
    <source>
        <dbReference type="Pfam" id="PF07540"/>
    </source>
</evidence>
<dbReference type="EMBL" id="JANVFU010000006">
    <property type="protein sequence ID" value="KAJ3744638.1"/>
    <property type="molecule type" value="Genomic_DNA"/>
</dbReference>
<feature type="region of interest" description="Disordered" evidence="6">
    <location>
        <begin position="1"/>
        <end position="39"/>
    </location>
</feature>
<feature type="domain" description="CCAAT-binding factor" evidence="7">
    <location>
        <begin position="620"/>
        <end position="790"/>
    </location>
</feature>
<comment type="function">
    <text evidence="5">Required for synthesis of 60S ribosomal subunits and the transport of pre-ribosomes from the nucleoplasm to the cytoplasm.</text>
</comment>
<keyword evidence="4" id="KW-0539">Nucleus</keyword>
<protein>
    <recommendedName>
        <fullName evidence="5">Nucleolar complex-associated protein 3</fullName>
    </recommendedName>
</protein>
<evidence type="ECO:0000256" key="2">
    <source>
        <dbReference type="ARBA" id="ARBA00007797"/>
    </source>
</evidence>
<comment type="similarity">
    <text evidence="2 5">Belongs to the CBF/MAK21 family.</text>
</comment>
<feature type="region of interest" description="Disordered" evidence="6">
    <location>
        <begin position="476"/>
        <end position="516"/>
    </location>
</feature>
<evidence type="ECO:0000259" key="7">
    <source>
        <dbReference type="Pfam" id="PF03914"/>
    </source>
</evidence>
<feature type="compositionally biased region" description="Basic and acidic residues" evidence="6">
    <location>
        <begin position="218"/>
        <end position="229"/>
    </location>
</feature>
<evidence type="ECO:0000256" key="4">
    <source>
        <dbReference type="ARBA" id="ARBA00023242"/>
    </source>
</evidence>
<dbReference type="PANTHER" id="PTHR14428">
    <property type="entry name" value="NUCLEOLAR COMPLEX PROTEIN 3"/>
    <property type="match status" value="1"/>
</dbReference>
<dbReference type="Pfam" id="PF03914">
    <property type="entry name" value="CBF"/>
    <property type="match status" value="1"/>
</dbReference>
<dbReference type="InterPro" id="IPR005612">
    <property type="entry name" value="CCAAT-binding_factor"/>
</dbReference>
<feature type="region of interest" description="Disordered" evidence="6">
    <location>
        <begin position="109"/>
        <end position="147"/>
    </location>
</feature>
<name>A0A9W8P0M0_9AGAR</name>
<feature type="compositionally biased region" description="Basic and acidic residues" evidence="6">
    <location>
        <begin position="476"/>
        <end position="504"/>
    </location>
</feature>
<sequence>MVKSTGKRPAPSIQHPSKKRKLNKTQSSQTKLKTATKKKDTIKKTIDIPDVPIDDEDILPLSDQDFNLLETYGGTAKFLNSLDHKGISRSKQETERLWQLDKPVRKTLVDDDLPAIDSHDEDEGSWDSEVSDDDSLDSFDDPGSMFDSAQDVAADLDSDVEMPYEVVPRKLQEHSHTGMEGPERLPIKLKDGRIQKTGKNISKIPVESSSESEGDSGDEMKNEKRVRDDAATGARFGRLAIIDILENKSRKARIQIAKDQIASICQEILSDPENSLSLLKRLHAFSLPSVSTATHPEPIPNDPLIQKLALLSQLAVYKDIIPGYRIRSLTDKEKSEKVSQAVARTREYEQGLVSIYQNYLRVMEVELKARNSLSETALQCICSLLTELLHFNFRINLMSCVVAQLSGKSWSETSQLCLDTLIRVFRNDLTGTASLEVVRLLNRMIKEKRFQVHPAVLSCLLHLRLKSELGVRASESKADKADKEAQTRSKGKDAARRAKGKSSDQPHLSKKARKALKEKKEIVREFRDAEAEIDKEERGSTHTETLKLLFVLYFGILKNPNPTPLLPAALEGIIKYAHLVNIDFFQDLMKVLRGLILSHSNDQREEANPEEVVITIRHRLLFIVTAFELLSGQGEALNMDLSDFISYLYASILPLALTPALDVSTGYTTSSRKEYTTSSLADMLFRALNIVFSPQTFGNTAPSWRSAAFAKRLLSSCMHWPTAVVVRTLQFVQGLVVKDPRLQALLSTEERSFDGVYRPDLDDPQLSNAFGSCLWEVYALRDGHFDPQVRMEAEKLLAGSP</sequence>
<dbReference type="AlphaFoldDB" id="A0A9W8P0M0"/>
<evidence type="ECO:0000256" key="3">
    <source>
        <dbReference type="ARBA" id="ARBA00023054"/>
    </source>
</evidence>
<keyword evidence="10" id="KW-1185">Reference proteome</keyword>
<dbReference type="GO" id="GO:0006270">
    <property type="term" value="P:DNA replication initiation"/>
    <property type="evidence" value="ECO:0007669"/>
    <property type="project" value="TreeGrafter"/>
</dbReference>
<dbReference type="Proteomes" id="UP001142393">
    <property type="component" value="Unassembled WGS sequence"/>
</dbReference>
<dbReference type="GO" id="GO:0003682">
    <property type="term" value="F:chromatin binding"/>
    <property type="evidence" value="ECO:0007669"/>
    <property type="project" value="TreeGrafter"/>
</dbReference>
<reference evidence="9 10" key="1">
    <citation type="journal article" date="2023" name="Proc. Natl. Acad. Sci. U.S.A.">
        <title>A global phylogenomic analysis of the shiitake genus Lentinula.</title>
        <authorList>
            <person name="Sierra-Patev S."/>
            <person name="Min B."/>
            <person name="Naranjo-Ortiz M."/>
            <person name="Looney B."/>
            <person name="Konkel Z."/>
            <person name="Slot J.C."/>
            <person name="Sakamoto Y."/>
            <person name="Steenwyk J.L."/>
            <person name="Rokas A."/>
            <person name="Carro J."/>
            <person name="Camarero S."/>
            <person name="Ferreira P."/>
            <person name="Molpeceres G."/>
            <person name="Ruiz-Duenas F.J."/>
            <person name="Serrano A."/>
            <person name="Henrissat B."/>
            <person name="Drula E."/>
            <person name="Hughes K.W."/>
            <person name="Mata J.L."/>
            <person name="Ishikawa N.K."/>
            <person name="Vargas-Isla R."/>
            <person name="Ushijima S."/>
            <person name="Smith C.A."/>
            <person name="Donoghue J."/>
            <person name="Ahrendt S."/>
            <person name="Andreopoulos W."/>
            <person name="He G."/>
            <person name="LaButti K."/>
            <person name="Lipzen A."/>
            <person name="Ng V."/>
            <person name="Riley R."/>
            <person name="Sandor L."/>
            <person name="Barry K."/>
            <person name="Martinez A.T."/>
            <person name="Xiao Y."/>
            <person name="Gibbons J.G."/>
            <person name="Terashima K."/>
            <person name="Grigoriev I.V."/>
            <person name="Hibbett D."/>
        </authorList>
    </citation>
    <scope>NUCLEOTIDE SEQUENCE [LARGE SCALE GENOMIC DNA]</scope>
    <source>
        <strain evidence="9 10">TFB7810</strain>
    </source>
</reference>
<comment type="subcellular location">
    <subcellularLocation>
        <location evidence="1 5">Nucleus</location>
        <location evidence="1 5">Nucleolus</location>
    </subcellularLocation>
</comment>
<dbReference type="InterPro" id="IPR016903">
    <property type="entry name" value="Nucleolar_cplx-assoc_3"/>
</dbReference>